<dbReference type="PROSITE" id="PS51257">
    <property type="entry name" value="PROKAR_LIPOPROTEIN"/>
    <property type="match status" value="1"/>
</dbReference>
<dbReference type="STRING" id="667015.Bacsa_2446"/>
<sequence>MKTNVLTQMWGIFLIMSVCLLASCSENDTPALTDPAEMYEPDLTFRGDALSLQINGTTVTDCSVYFEPVEEDSTQMMMYIMNYVPQPVKILIKTTPGEGVVTFEAVPGGFIYERQIKGTYYADTDKADGSSRRIQADCTLSAYWGTGSNEYHFLSKCLFRTAAKAGTIEWQGKEISRWDFVQEVLDKISLRIAEKITDMKLVLHEDFTFETWLKQAGQTDYELWMTARYWIDPQYTNSMSWLFTPEQCEQFCAQWLGSPLDPYGKSPFQKWGDYYELPITYWNTSNGFAWTIANPNRYTALDMFMQGKGMEGLTEEEKQEMEMFSQVLYDVEDLSDWMSWCIVLVPNTIAN</sequence>
<dbReference type="EMBL" id="CP002530">
    <property type="protein sequence ID" value="ADY36987.1"/>
    <property type="molecule type" value="Genomic_DNA"/>
</dbReference>
<dbReference type="RefSeq" id="WP_013618410.1">
    <property type="nucleotide sequence ID" value="NC_015164.1"/>
</dbReference>
<evidence type="ECO:0000256" key="1">
    <source>
        <dbReference type="SAM" id="SignalP"/>
    </source>
</evidence>
<dbReference type="KEGG" id="bsa:Bacsa_2446"/>
<evidence type="ECO:0008006" key="4">
    <source>
        <dbReference type="Google" id="ProtNLM"/>
    </source>
</evidence>
<dbReference type="AlphaFoldDB" id="F0R824"/>
<keyword evidence="1" id="KW-0732">Signal</keyword>
<proteinExistence type="predicted"/>
<dbReference type="OrthoDB" id="9823801at2"/>
<reference evidence="2 3" key="1">
    <citation type="journal article" date="2011" name="Stand. Genomic Sci.">
        <title>Complete genome sequence of Bacteroides salanitronis type strain (BL78).</title>
        <authorList>
            <person name="Gronow S."/>
            <person name="Held B."/>
            <person name="Lucas S."/>
            <person name="Lapidus A."/>
            <person name="Del Rio T.G."/>
            <person name="Nolan M."/>
            <person name="Tice H."/>
            <person name="Deshpande S."/>
            <person name="Cheng J.F."/>
            <person name="Pitluck S."/>
            <person name="Liolios K."/>
            <person name="Pagani I."/>
            <person name="Ivanova N."/>
            <person name="Mavromatis K."/>
            <person name="Pati A."/>
            <person name="Tapia R."/>
            <person name="Han C."/>
            <person name="Goodwin L."/>
            <person name="Chen A."/>
            <person name="Palaniappan K."/>
            <person name="Land M."/>
            <person name="Hauser L."/>
            <person name="Chang Y.J."/>
            <person name="Jeffries C.D."/>
            <person name="Brambilla E.M."/>
            <person name="Rohde M."/>
            <person name="Goker M."/>
            <person name="Detter J.C."/>
            <person name="Woyke T."/>
            <person name="Bristow J."/>
            <person name="Markowitz V."/>
            <person name="Hugenholtz P."/>
            <person name="Kyrpides N.C."/>
            <person name="Klenk H.P."/>
            <person name="Eisen J.A."/>
        </authorList>
    </citation>
    <scope>NUCLEOTIDE SEQUENCE [LARGE SCALE GENOMIC DNA]</scope>
    <source>
        <strain evidence="2 3">DSM 18170</strain>
    </source>
</reference>
<gene>
    <name evidence="2" type="ordered locus">Bacsa_2446</name>
</gene>
<evidence type="ECO:0000313" key="2">
    <source>
        <dbReference type="EMBL" id="ADY36987.1"/>
    </source>
</evidence>
<dbReference type="HOGENOM" id="CLU_789060_0_0_10"/>
<protein>
    <recommendedName>
        <fullName evidence="4">Lipoprotein</fullName>
    </recommendedName>
</protein>
<keyword evidence="3" id="KW-1185">Reference proteome</keyword>
<organism evidence="2 3">
    <name type="scientific">Phocaeicola salanitronis (strain DSM 18170 / JCM 13657 / CCUG 60908 / BL78)</name>
    <name type="common">Bacteroides salanitronis</name>
    <dbReference type="NCBI Taxonomy" id="667015"/>
    <lineage>
        <taxon>Bacteria</taxon>
        <taxon>Pseudomonadati</taxon>
        <taxon>Bacteroidota</taxon>
        <taxon>Bacteroidia</taxon>
        <taxon>Bacteroidales</taxon>
        <taxon>Bacteroidaceae</taxon>
        <taxon>Phocaeicola</taxon>
    </lineage>
</organism>
<feature type="chain" id="PRO_5003257496" description="Lipoprotein" evidence="1">
    <location>
        <begin position="25"/>
        <end position="351"/>
    </location>
</feature>
<name>F0R824_PHOSB</name>
<evidence type="ECO:0000313" key="3">
    <source>
        <dbReference type="Proteomes" id="UP000007486"/>
    </source>
</evidence>
<dbReference type="eggNOG" id="ENOG502ZW3M">
    <property type="taxonomic scope" value="Bacteria"/>
</dbReference>
<feature type="signal peptide" evidence="1">
    <location>
        <begin position="1"/>
        <end position="24"/>
    </location>
</feature>
<dbReference type="Proteomes" id="UP000007486">
    <property type="component" value="Chromosome"/>
</dbReference>
<accession>F0R824</accession>